<accession>A0ACB6Z4N2</accession>
<comment type="caution">
    <text evidence="1">The sequence shown here is derived from an EMBL/GenBank/DDBJ whole genome shotgun (WGS) entry which is preliminary data.</text>
</comment>
<dbReference type="EMBL" id="MU118133">
    <property type="protein sequence ID" value="KAF9644532.1"/>
    <property type="molecule type" value="Genomic_DNA"/>
</dbReference>
<protein>
    <submittedName>
        <fullName evidence="1">Origin recognition complex subunit 2</fullName>
    </submittedName>
</protein>
<reference evidence="1" key="2">
    <citation type="journal article" date="2020" name="Nat. Commun.">
        <title>Large-scale genome sequencing of mycorrhizal fungi provides insights into the early evolution of symbiotic traits.</title>
        <authorList>
            <person name="Miyauchi S."/>
            <person name="Kiss E."/>
            <person name="Kuo A."/>
            <person name="Drula E."/>
            <person name="Kohler A."/>
            <person name="Sanchez-Garcia M."/>
            <person name="Morin E."/>
            <person name="Andreopoulos B."/>
            <person name="Barry K.W."/>
            <person name="Bonito G."/>
            <person name="Buee M."/>
            <person name="Carver A."/>
            <person name="Chen C."/>
            <person name="Cichocki N."/>
            <person name="Clum A."/>
            <person name="Culley D."/>
            <person name="Crous P.W."/>
            <person name="Fauchery L."/>
            <person name="Girlanda M."/>
            <person name="Hayes R.D."/>
            <person name="Keri Z."/>
            <person name="LaButti K."/>
            <person name="Lipzen A."/>
            <person name="Lombard V."/>
            <person name="Magnuson J."/>
            <person name="Maillard F."/>
            <person name="Murat C."/>
            <person name="Nolan M."/>
            <person name="Ohm R.A."/>
            <person name="Pangilinan J."/>
            <person name="Pereira M.F."/>
            <person name="Perotto S."/>
            <person name="Peter M."/>
            <person name="Pfister S."/>
            <person name="Riley R."/>
            <person name="Sitrit Y."/>
            <person name="Stielow J.B."/>
            <person name="Szollosi G."/>
            <person name="Zifcakova L."/>
            <person name="Stursova M."/>
            <person name="Spatafora J.W."/>
            <person name="Tedersoo L."/>
            <person name="Vaario L.M."/>
            <person name="Yamada A."/>
            <person name="Yan M."/>
            <person name="Wang P."/>
            <person name="Xu J."/>
            <person name="Bruns T."/>
            <person name="Baldrian P."/>
            <person name="Vilgalys R."/>
            <person name="Dunand C."/>
            <person name="Henrissat B."/>
            <person name="Grigoriev I.V."/>
            <person name="Hibbett D."/>
            <person name="Nagy L.G."/>
            <person name="Martin F.M."/>
        </authorList>
    </citation>
    <scope>NUCLEOTIDE SEQUENCE</scope>
    <source>
        <strain evidence="1">P2</strain>
    </source>
</reference>
<gene>
    <name evidence="1" type="ORF">BDM02DRAFT_3121719</name>
</gene>
<dbReference type="Proteomes" id="UP000886501">
    <property type="component" value="Unassembled WGS sequence"/>
</dbReference>
<name>A0ACB6Z4N2_THEGA</name>
<keyword evidence="2" id="KW-1185">Reference proteome</keyword>
<evidence type="ECO:0000313" key="2">
    <source>
        <dbReference type="Proteomes" id="UP000886501"/>
    </source>
</evidence>
<proteinExistence type="predicted"/>
<reference evidence="1" key="1">
    <citation type="submission" date="2019-10" db="EMBL/GenBank/DDBJ databases">
        <authorList>
            <consortium name="DOE Joint Genome Institute"/>
            <person name="Kuo A."/>
            <person name="Miyauchi S."/>
            <person name="Kiss E."/>
            <person name="Drula E."/>
            <person name="Kohler A."/>
            <person name="Sanchez-Garcia M."/>
            <person name="Andreopoulos B."/>
            <person name="Barry K.W."/>
            <person name="Bonito G."/>
            <person name="Buee M."/>
            <person name="Carver A."/>
            <person name="Chen C."/>
            <person name="Cichocki N."/>
            <person name="Clum A."/>
            <person name="Culley D."/>
            <person name="Crous P.W."/>
            <person name="Fauchery L."/>
            <person name="Girlanda M."/>
            <person name="Hayes R."/>
            <person name="Keri Z."/>
            <person name="Labutti K."/>
            <person name="Lipzen A."/>
            <person name="Lombard V."/>
            <person name="Magnuson J."/>
            <person name="Maillard F."/>
            <person name="Morin E."/>
            <person name="Murat C."/>
            <person name="Nolan M."/>
            <person name="Ohm R."/>
            <person name="Pangilinan J."/>
            <person name="Pereira M."/>
            <person name="Perotto S."/>
            <person name="Peter M."/>
            <person name="Riley R."/>
            <person name="Sitrit Y."/>
            <person name="Stielow B."/>
            <person name="Szollosi G."/>
            <person name="Zifcakova L."/>
            <person name="Stursova M."/>
            <person name="Spatafora J.W."/>
            <person name="Tedersoo L."/>
            <person name="Vaario L.-M."/>
            <person name="Yamada A."/>
            <person name="Yan M."/>
            <person name="Wang P."/>
            <person name="Xu J."/>
            <person name="Bruns T."/>
            <person name="Baldrian P."/>
            <person name="Vilgalys R."/>
            <person name="Henrissat B."/>
            <person name="Grigoriev I.V."/>
            <person name="Hibbett D."/>
            <person name="Nagy L.G."/>
            <person name="Martin F.M."/>
        </authorList>
    </citation>
    <scope>NUCLEOTIDE SEQUENCE</scope>
    <source>
        <strain evidence="1">P2</strain>
    </source>
</reference>
<evidence type="ECO:0000313" key="1">
    <source>
        <dbReference type="EMBL" id="KAF9644532.1"/>
    </source>
</evidence>
<sequence>MNDINDWSEEESSSDDNDQYDNPPQTRPKKASIPTVLQAGFDSYFLHQGKLAKTSPTVFSTQVEPLSAEEYADAIKSASEKYNLTYPASSAIQESLAHQFRRFLLELEQGFNLLFYGYGSKRALLNRFATEVCSKRGHVIVLNGSQPKASIKDLLTAIEAIPVVQKFIESTDAPTGSSNEPQLARIRACFSSSDVKPLFLLIHNIDSPNLRSPKVKSKLATLASHTRIHLIASIDHVNAPLLWTSTECSTRKRENIDEESLSYHVPGFSWLWHDLTTMAPYDFELAHADRSSYAGASGNARTGRGGSTGLATGNTVMSESAAQHILAAVTQKAKKMFKLMATKQLAVMEDGEGKAQDDFESYGTSYDTLFTSVRDNFIATNDTAMKTLLGEFRDHNLIVGTGTGGAEILWIPMRRERLSKVVKGLDVE</sequence>
<organism evidence="1 2">
    <name type="scientific">Thelephora ganbajun</name>
    <name type="common">Ganba fungus</name>
    <dbReference type="NCBI Taxonomy" id="370292"/>
    <lineage>
        <taxon>Eukaryota</taxon>
        <taxon>Fungi</taxon>
        <taxon>Dikarya</taxon>
        <taxon>Basidiomycota</taxon>
        <taxon>Agaricomycotina</taxon>
        <taxon>Agaricomycetes</taxon>
        <taxon>Thelephorales</taxon>
        <taxon>Thelephoraceae</taxon>
        <taxon>Thelephora</taxon>
    </lineage>
</organism>